<evidence type="ECO:0000313" key="3">
    <source>
        <dbReference type="Proteomes" id="UP001221898"/>
    </source>
</evidence>
<name>A0AAD7SU43_9TELE</name>
<gene>
    <name evidence="2" type="ORF">AAFF_G00246750</name>
</gene>
<dbReference type="Proteomes" id="UP001221898">
    <property type="component" value="Unassembled WGS sequence"/>
</dbReference>
<dbReference type="EMBL" id="JAINUG010000033">
    <property type="protein sequence ID" value="KAJ8408857.1"/>
    <property type="molecule type" value="Genomic_DNA"/>
</dbReference>
<protein>
    <recommendedName>
        <fullName evidence="4">PiggyBac transposable element-derived protein 4 C-terminal zinc-ribbon domain-containing protein</fullName>
    </recommendedName>
</protein>
<evidence type="ECO:0008006" key="4">
    <source>
        <dbReference type="Google" id="ProtNLM"/>
    </source>
</evidence>
<accession>A0AAD7SU43</accession>
<proteinExistence type="predicted"/>
<evidence type="ECO:0000313" key="2">
    <source>
        <dbReference type="EMBL" id="KAJ8408857.1"/>
    </source>
</evidence>
<feature type="compositionally biased region" description="Low complexity" evidence="1">
    <location>
        <begin position="61"/>
        <end position="73"/>
    </location>
</feature>
<keyword evidence="3" id="KW-1185">Reference proteome</keyword>
<comment type="caution">
    <text evidence="2">The sequence shown here is derived from an EMBL/GenBank/DDBJ whole genome shotgun (WGS) entry which is preliminary data.</text>
</comment>
<feature type="region of interest" description="Disordered" evidence="1">
    <location>
        <begin position="56"/>
        <end position="76"/>
    </location>
</feature>
<sequence>MAQQPNLMGGVDNTRWLFIKELAKKHVIPLMQRHMEGSSHLQKVITKAMERCGVMKESHATTTQPQGQSGQGQKSKRCQLCRSAKDRKVSCWCSQCNAPICRDHSDKLVVVFCNKCMD</sequence>
<organism evidence="2 3">
    <name type="scientific">Aldrovandia affinis</name>
    <dbReference type="NCBI Taxonomy" id="143900"/>
    <lineage>
        <taxon>Eukaryota</taxon>
        <taxon>Metazoa</taxon>
        <taxon>Chordata</taxon>
        <taxon>Craniata</taxon>
        <taxon>Vertebrata</taxon>
        <taxon>Euteleostomi</taxon>
        <taxon>Actinopterygii</taxon>
        <taxon>Neopterygii</taxon>
        <taxon>Teleostei</taxon>
        <taxon>Notacanthiformes</taxon>
        <taxon>Halosauridae</taxon>
        <taxon>Aldrovandia</taxon>
    </lineage>
</organism>
<dbReference type="AlphaFoldDB" id="A0AAD7SU43"/>
<evidence type="ECO:0000256" key="1">
    <source>
        <dbReference type="SAM" id="MobiDB-lite"/>
    </source>
</evidence>
<reference evidence="2" key="1">
    <citation type="journal article" date="2023" name="Science">
        <title>Genome structures resolve the early diversification of teleost fishes.</title>
        <authorList>
            <person name="Parey E."/>
            <person name="Louis A."/>
            <person name="Montfort J."/>
            <person name="Bouchez O."/>
            <person name="Roques C."/>
            <person name="Iampietro C."/>
            <person name="Lluch J."/>
            <person name="Castinel A."/>
            <person name="Donnadieu C."/>
            <person name="Desvignes T."/>
            <person name="Floi Bucao C."/>
            <person name="Jouanno E."/>
            <person name="Wen M."/>
            <person name="Mejri S."/>
            <person name="Dirks R."/>
            <person name="Jansen H."/>
            <person name="Henkel C."/>
            <person name="Chen W.J."/>
            <person name="Zahm M."/>
            <person name="Cabau C."/>
            <person name="Klopp C."/>
            <person name="Thompson A.W."/>
            <person name="Robinson-Rechavi M."/>
            <person name="Braasch I."/>
            <person name="Lecointre G."/>
            <person name="Bobe J."/>
            <person name="Postlethwait J.H."/>
            <person name="Berthelot C."/>
            <person name="Roest Crollius H."/>
            <person name="Guiguen Y."/>
        </authorList>
    </citation>
    <scope>NUCLEOTIDE SEQUENCE</scope>
    <source>
        <strain evidence="2">NC1722</strain>
    </source>
</reference>